<evidence type="ECO:0000259" key="2">
    <source>
        <dbReference type="Pfam" id="PF13556"/>
    </source>
</evidence>
<dbReference type="Pfam" id="PF13556">
    <property type="entry name" value="HTH_30"/>
    <property type="match status" value="1"/>
</dbReference>
<sequence length="469" mass="53773">MNILQNKFDYPKALEMFVQMSSHYGDYTFTEKEFESGLPQMLLNCLDTVLTEKNNLQAALDFNNQAIGQFLNGVGETRLADVCYQLTNIPIILEDLGFNYLYSIGLDPELARQYSRSLKKNNLDGYNHIKLTELIEKQQIVELVQSDEHKRLIAPMVSRGKSVGYCSFINTSFNEVDWLKMKQLCLIGSVSNYNKETILDTELKLNIKGGLLEDMINNRLNPVILFKRARYIGVDLGKEYQFLVLKGDPNFYPNGKDPIGGMDLIEVLSRYFMDRNLNILISEDSQNIAALMPVDLFSKNDINVDKFIRKLLCFLKEKYPNIPFKIGMSSRSKSLEDIPILYNEALISLNMNHHQKEIMYFDDLGAVGILFRAGKIDDIRHFCNKMLSKLLEYDRGKESELTKTLYYYIKSGQNIGKTAKIMNLSIGGLRYRVKKIGEILEADIHDLQTSYQLFLALQSGIILGDLKIE</sequence>
<dbReference type="InterPro" id="IPR041522">
    <property type="entry name" value="CdaR_GGDEF"/>
</dbReference>
<evidence type="ECO:0000313" key="5">
    <source>
        <dbReference type="Proteomes" id="UP000182110"/>
    </source>
</evidence>
<gene>
    <name evidence="4" type="ORF">BN1180_05350</name>
</gene>
<keyword evidence="5" id="KW-1185">Reference proteome</keyword>
<dbReference type="InterPro" id="IPR025736">
    <property type="entry name" value="PucR_C-HTH_dom"/>
</dbReference>
<evidence type="ECO:0000259" key="3">
    <source>
        <dbReference type="Pfam" id="PF17853"/>
    </source>
</evidence>
<protein>
    <submittedName>
        <fullName evidence="4">Transcriptional regulator</fullName>
    </submittedName>
</protein>
<dbReference type="Gene3D" id="1.10.10.2840">
    <property type="entry name" value="PucR C-terminal helix-turn-helix domain"/>
    <property type="match status" value="1"/>
</dbReference>
<proteinExistence type="inferred from homology"/>
<dbReference type="InterPro" id="IPR042070">
    <property type="entry name" value="PucR_C-HTH_sf"/>
</dbReference>
<dbReference type="EMBL" id="CCXW01000002">
    <property type="protein sequence ID" value="CEG24535.1"/>
    <property type="molecule type" value="Genomic_DNA"/>
</dbReference>
<name>A0AAN2PDD1_9BACI</name>
<dbReference type="PANTHER" id="PTHR33744">
    <property type="entry name" value="CARBOHYDRATE DIACID REGULATOR"/>
    <property type="match status" value="1"/>
</dbReference>
<evidence type="ECO:0000256" key="1">
    <source>
        <dbReference type="ARBA" id="ARBA00006754"/>
    </source>
</evidence>
<accession>A0AAN2PDD1</accession>
<dbReference type="PANTHER" id="PTHR33744:SF1">
    <property type="entry name" value="DNA-BINDING TRANSCRIPTIONAL ACTIVATOR ADER"/>
    <property type="match status" value="1"/>
</dbReference>
<organism evidence="4 5">
    <name type="scientific">Peribacillus simplex</name>
    <dbReference type="NCBI Taxonomy" id="1478"/>
    <lineage>
        <taxon>Bacteria</taxon>
        <taxon>Bacillati</taxon>
        <taxon>Bacillota</taxon>
        <taxon>Bacilli</taxon>
        <taxon>Bacillales</taxon>
        <taxon>Bacillaceae</taxon>
        <taxon>Peribacillus</taxon>
    </lineage>
</organism>
<evidence type="ECO:0000313" key="4">
    <source>
        <dbReference type="EMBL" id="CEG24535.1"/>
    </source>
</evidence>
<dbReference type="AlphaFoldDB" id="A0AAN2PDD1"/>
<dbReference type="Proteomes" id="UP000182110">
    <property type="component" value="Unassembled WGS sequence"/>
</dbReference>
<reference evidence="4 5" key="1">
    <citation type="journal article" date="2014" name="Genome Announc.">
        <title>Genome Sequence of Bacillus simplex Strain P558, Isolated from a Human Fecal Sample.</title>
        <authorList>
            <person name="Croce O."/>
            <person name="Hugon P."/>
            <person name="Lagier J.C."/>
            <person name="Bibi F."/>
            <person name="Robert C."/>
            <person name="Azhar E.I."/>
            <person name="Raoult D."/>
            <person name="Fournier P.E."/>
        </authorList>
    </citation>
    <scope>NUCLEOTIDE SEQUENCE [LARGE SCALE GENOMIC DNA]</scope>
    <source>
        <strain evidence="4 5">P558</strain>
    </source>
</reference>
<feature type="domain" description="PucR C-terminal helix-turn-helix" evidence="2">
    <location>
        <begin position="401"/>
        <end position="458"/>
    </location>
</feature>
<dbReference type="Pfam" id="PF17853">
    <property type="entry name" value="GGDEF_2"/>
    <property type="match status" value="1"/>
</dbReference>
<feature type="domain" description="CdaR GGDEF-like" evidence="3">
    <location>
        <begin position="224"/>
        <end position="350"/>
    </location>
</feature>
<dbReference type="InterPro" id="IPR051448">
    <property type="entry name" value="CdaR-like_regulators"/>
</dbReference>
<comment type="caution">
    <text evidence="4">The sequence shown here is derived from an EMBL/GenBank/DDBJ whole genome shotgun (WGS) entry which is preliminary data.</text>
</comment>
<comment type="similarity">
    <text evidence="1">Belongs to the CdaR family.</text>
</comment>